<keyword evidence="3" id="KW-1185">Reference proteome</keyword>
<accession>A0A543EC96</accession>
<feature type="chain" id="PRO_5022020867" evidence="1">
    <location>
        <begin position="20"/>
        <end position="275"/>
    </location>
</feature>
<dbReference type="EMBL" id="VFPD01000002">
    <property type="protein sequence ID" value="TQM19214.1"/>
    <property type="molecule type" value="Genomic_DNA"/>
</dbReference>
<dbReference type="Proteomes" id="UP000316437">
    <property type="component" value="Unassembled WGS sequence"/>
</dbReference>
<dbReference type="AlphaFoldDB" id="A0A543EC96"/>
<organism evidence="2 3">
    <name type="scientific">Chryseobacterium aquifrigidense</name>
    <dbReference type="NCBI Taxonomy" id="558021"/>
    <lineage>
        <taxon>Bacteria</taxon>
        <taxon>Pseudomonadati</taxon>
        <taxon>Bacteroidota</taxon>
        <taxon>Flavobacteriia</taxon>
        <taxon>Flavobacteriales</taxon>
        <taxon>Weeksellaceae</taxon>
        <taxon>Chryseobacterium group</taxon>
        <taxon>Chryseobacterium</taxon>
    </lineage>
</organism>
<comment type="caution">
    <text evidence="2">The sequence shown here is derived from an EMBL/GenBank/DDBJ whole genome shotgun (WGS) entry which is preliminary data.</text>
</comment>
<sequence>MMKKLLSTLLFSISLLVAAQVGIKTEAPKATLDVNGDVSFRNKIAVLNAADNTIFQGNNDQLLVSQGVGFPPIWKSLRIPEYEPNKFYLIYNNSFSDKVGVSFSSSENSSVSMASRGGTFTKGKEYSTLTNFKKIDGLSQTITVFSTQSKAYFQFETVVQADFMGAGSTDNSIDYACGIFVDNKLVNLRQRNLKAITTSYPFLTHTQIGIVDNLSQGNHTVSVACTRLGSYGASGAGNTLSIGTNVYTNINSFISQSSLKVDVYEVPEVFNTIIN</sequence>
<feature type="signal peptide" evidence="1">
    <location>
        <begin position="1"/>
        <end position="19"/>
    </location>
</feature>
<protein>
    <submittedName>
        <fullName evidence="2">Uncharacterized protein</fullName>
    </submittedName>
</protein>
<evidence type="ECO:0000313" key="3">
    <source>
        <dbReference type="Proteomes" id="UP000316437"/>
    </source>
</evidence>
<keyword evidence="1" id="KW-0732">Signal</keyword>
<reference evidence="2 3" key="1">
    <citation type="submission" date="2019-06" db="EMBL/GenBank/DDBJ databases">
        <title>Sorghum-associated microbial communities from plants grown in Nebraska, USA.</title>
        <authorList>
            <person name="Schachtman D."/>
        </authorList>
    </citation>
    <scope>NUCLEOTIDE SEQUENCE [LARGE SCALE GENOMIC DNA]</scope>
    <source>
        <strain evidence="2 3">110</strain>
    </source>
</reference>
<evidence type="ECO:0000256" key="1">
    <source>
        <dbReference type="SAM" id="SignalP"/>
    </source>
</evidence>
<proteinExistence type="predicted"/>
<evidence type="ECO:0000313" key="2">
    <source>
        <dbReference type="EMBL" id="TQM19214.1"/>
    </source>
</evidence>
<gene>
    <name evidence="2" type="ORF">FB551_3609</name>
</gene>
<name>A0A543EC96_9FLAO</name>